<dbReference type="GO" id="GO:0090730">
    <property type="term" value="C:Las1 complex"/>
    <property type="evidence" value="ECO:0007669"/>
    <property type="project" value="InterPro"/>
</dbReference>
<dbReference type="GO" id="GO:0004519">
    <property type="term" value="F:endonuclease activity"/>
    <property type="evidence" value="ECO:0007669"/>
    <property type="project" value="InterPro"/>
</dbReference>
<name>A0A9N9KZ91_9HELO</name>
<comment type="caution">
    <text evidence="1">The sequence shown here is derived from an EMBL/GenBank/DDBJ whole genome shotgun (WGS) entry which is preliminary data.</text>
</comment>
<evidence type="ECO:0000313" key="1">
    <source>
        <dbReference type="EMBL" id="CAG8956594.1"/>
    </source>
</evidence>
<dbReference type="Pfam" id="PF04031">
    <property type="entry name" value="Las1"/>
    <property type="match status" value="1"/>
</dbReference>
<protein>
    <submittedName>
        <fullName evidence="1">Uncharacterized protein</fullName>
    </submittedName>
</protein>
<reference evidence="1" key="1">
    <citation type="submission" date="2021-07" db="EMBL/GenBank/DDBJ databases">
        <authorList>
            <person name="Durling M."/>
        </authorList>
    </citation>
    <scope>NUCLEOTIDE SEQUENCE</scope>
</reference>
<dbReference type="Proteomes" id="UP000696280">
    <property type="component" value="Unassembled WGS sequence"/>
</dbReference>
<evidence type="ECO:0000313" key="2">
    <source>
        <dbReference type="Proteomes" id="UP000696280"/>
    </source>
</evidence>
<dbReference type="AlphaFoldDB" id="A0A9N9KZ91"/>
<proteinExistence type="predicted"/>
<sequence length="165" mass="18236">MAWHGVSTVQRGNCPHLVESTALLAAAVLNDERGGNSSYCVRAAYGGAFCRYQGADRVFWFEATIPATWYLGDCFGELKYIVGSLSGLPSANNSVGCPGSVLSKGYIADFHQLRIYSIFLVLLDSITGLPCFRAHGLQLESYFDVTRDMDCNSQIEFRRIRPCFK</sequence>
<dbReference type="InterPro" id="IPR007174">
    <property type="entry name" value="Las1"/>
</dbReference>
<organism evidence="1 2">
    <name type="scientific">Hymenoscyphus fraxineus</name>
    <dbReference type="NCBI Taxonomy" id="746836"/>
    <lineage>
        <taxon>Eukaryota</taxon>
        <taxon>Fungi</taxon>
        <taxon>Dikarya</taxon>
        <taxon>Ascomycota</taxon>
        <taxon>Pezizomycotina</taxon>
        <taxon>Leotiomycetes</taxon>
        <taxon>Helotiales</taxon>
        <taxon>Helotiaceae</taxon>
        <taxon>Hymenoscyphus</taxon>
    </lineage>
</organism>
<gene>
    <name evidence="1" type="ORF">HYFRA_00011905</name>
</gene>
<dbReference type="OrthoDB" id="10263222at2759"/>
<keyword evidence="2" id="KW-1185">Reference proteome</keyword>
<dbReference type="GO" id="GO:0006364">
    <property type="term" value="P:rRNA processing"/>
    <property type="evidence" value="ECO:0007669"/>
    <property type="project" value="InterPro"/>
</dbReference>
<dbReference type="EMBL" id="CAJVRL010000071">
    <property type="protein sequence ID" value="CAG8956594.1"/>
    <property type="molecule type" value="Genomic_DNA"/>
</dbReference>
<accession>A0A9N9KZ91</accession>